<reference evidence="13 14" key="1">
    <citation type="journal article" date="2018" name="Sci. Data">
        <title>The draft genome sequence of cork oak.</title>
        <authorList>
            <person name="Ramos A.M."/>
            <person name="Usie A."/>
            <person name="Barbosa P."/>
            <person name="Barros P.M."/>
            <person name="Capote T."/>
            <person name="Chaves I."/>
            <person name="Simoes F."/>
            <person name="Abreu I."/>
            <person name="Carrasquinho I."/>
            <person name="Faro C."/>
            <person name="Guimaraes J.B."/>
            <person name="Mendonca D."/>
            <person name="Nobrega F."/>
            <person name="Rodrigues L."/>
            <person name="Saibo N.J.M."/>
            <person name="Varela M.C."/>
            <person name="Egas C."/>
            <person name="Matos J."/>
            <person name="Miguel C.M."/>
            <person name="Oliveira M.M."/>
            <person name="Ricardo C.P."/>
            <person name="Goncalves S."/>
        </authorList>
    </citation>
    <scope>NUCLEOTIDE SEQUENCE [LARGE SCALE GENOMIC DNA]</scope>
    <source>
        <strain evidence="14">cv. HL8</strain>
    </source>
</reference>
<dbReference type="PANTHER" id="PTHR31683:SF187">
    <property type="entry name" value="PECTATE LYASE 18-RELATED"/>
    <property type="match status" value="1"/>
</dbReference>
<dbReference type="InterPro" id="IPR045032">
    <property type="entry name" value="PEL"/>
</dbReference>
<evidence type="ECO:0000256" key="9">
    <source>
        <dbReference type="ARBA" id="ARBA00022837"/>
    </source>
</evidence>
<dbReference type="EMBL" id="PKMF04000220">
    <property type="protein sequence ID" value="KAK7842481.1"/>
    <property type="molecule type" value="Genomic_DNA"/>
</dbReference>
<dbReference type="Pfam" id="PF00544">
    <property type="entry name" value="Pectate_lyase_4"/>
    <property type="match status" value="1"/>
</dbReference>
<keyword evidence="14" id="KW-1185">Reference proteome</keyword>
<keyword evidence="6" id="KW-0964">Secreted</keyword>
<dbReference type="GO" id="GO:0046872">
    <property type="term" value="F:metal ion binding"/>
    <property type="evidence" value="ECO:0007669"/>
    <property type="project" value="UniProtKB-KW"/>
</dbReference>
<comment type="pathway">
    <text evidence="3 11">Glycan metabolism; pectin degradation; 2-dehydro-3-deoxy-D-gluconate from pectin: step 2/5.</text>
</comment>
<evidence type="ECO:0000256" key="5">
    <source>
        <dbReference type="ARBA" id="ARBA00012272"/>
    </source>
</evidence>
<dbReference type="AlphaFoldDB" id="A0AAW0KWV5"/>
<keyword evidence="10 11" id="KW-0456">Lyase</keyword>
<name>A0AAW0KWV5_QUESU</name>
<dbReference type="Proteomes" id="UP000237347">
    <property type="component" value="Unassembled WGS sequence"/>
</dbReference>
<dbReference type="Gene3D" id="2.160.20.10">
    <property type="entry name" value="Single-stranded right-handed beta-helix, Pectin lyase-like"/>
    <property type="match status" value="2"/>
</dbReference>
<protein>
    <recommendedName>
        <fullName evidence="5 11">Pectate lyase</fullName>
        <ecNumber evidence="5 11">4.2.2.2</ecNumber>
    </recommendedName>
</protein>
<gene>
    <name evidence="13" type="ORF">CFP56_013744</name>
</gene>
<comment type="catalytic activity">
    <reaction evidence="1 11">
        <text>Eliminative cleavage of (1-&gt;4)-alpha-D-galacturonan to give oligosaccharides with 4-deoxy-alpha-D-galact-4-enuronosyl groups at their non-reducing ends.</text>
        <dbReference type="EC" id="4.2.2.2"/>
    </reaction>
</comment>
<evidence type="ECO:0000256" key="8">
    <source>
        <dbReference type="ARBA" id="ARBA00022729"/>
    </source>
</evidence>
<proteinExistence type="inferred from homology"/>
<feature type="chain" id="PRO_5043113051" description="Pectate lyase" evidence="11">
    <location>
        <begin position="25"/>
        <end position="505"/>
    </location>
</feature>
<evidence type="ECO:0000256" key="1">
    <source>
        <dbReference type="ARBA" id="ARBA00000695"/>
    </source>
</evidence>
<evidence type="ECO:0000256" key="10">
    <source>
        <dbReference type="ARBA" id="ARBA00023239"/>
    </source>
</evidence>
<dbReference type="InterPro" id="IPR018082">
    <property type="entry name" value="AmbAllergen"/>
</dbReference>
<dbReference type="GO" id="GO:0030570">
    <property type="term" value="F:pectate lyase activity"/>
    <property type="evidence" value="ECO:0007669"/>
    <property type="project" value="UniProtKB-EC"/>
</dbReference>
<evidence type="ECO:0000313" key="13">
    <source>
        <dbReference type="EMBL" id="KAK7842481.1"/>
    </source>
</evidence>
<comment type="caution">
    <text evidence="13">The sequence shown here is derived from an EMBL/GenBank/DDBJ whole genome shotgun (WGS) entry which is preliminary data.</text>
</comment>
<evidence type="ECO:0000313" key="14">
    <source>
        <dbReference type="Proteomes" id="UP000237347"/>
    </source>
</evidence>
<comment type="similarity">
    <text evidence="4 11">Belongs to the polysaccharide lyase 1 family.</text>
</comment>
<evidence type="ECO:0000256" key="7">
    <source>
        <dbReference type="ARBA" id="ARBA00022723"/>
    </source>
</evidence>
<dbReference type="EC" id="4.2.2.2" evidence="5 11"/>
<accession>A0AAW0KWV5</accession>
<dbReference type="SMART" id="SM00656">
    <property type="entry name" value="Amb_all"/>
    <property type="match status" value="1"/>
</dbReference>
<keyword evidence="6" id="KW-0134">Cell wall</keyword>
<dbReference type="InterPro" id="IPR002022">
    <property type="entry name" value="Pec_lyase"/>
</dbReference>
<dbReference type="SUPFAM" id="SSF51126">
    <property type="entry name" value="Pectin lyase-like"/>
    <property type="match status" value="2"/>
</dbReference>
<keyword evidence="9 11" id="KW-0106">Calcium</keyword>
<sequence length="505" mass="55078">MASCYLLSLITILFSLLIPTLIASRPVKDSKFEVKDVQRSINASLTRRNLKGDSSCSTGNPIDDCWKCDSNWDKNRQKLAECAAGFGKNAAGGKDGQIYVVTDSSDNDAVNPKNGTLRHAVIQDEPLWIIFDHDMVIKLKVELIMNSYKTIDGRGANVHITGGGCITIQYITNIIIHGINIHECKPAGNTNVRSSPKNGTLRHAVIQDEPLWIIFDHDMVIKLKVELIMNSYKTIDGRGANVHITGGGCITIQYITNIIIHGINIHECKPAGNTNVRSSPGHFGHRGVSDGDAVSIFGSKHIWVDHVTLSNCDDGLVDVVEASSLVTISNNLFTQHDKVILLGHSDDYTADKSMKVTIAFNHFGEGLTQRLPRIRHGYVHVVNNDYTKWKMYAIGGSASPTILSQGNRFLAPDDEKSKEVTKYENAPESEWKKWNWKSEGDRFLNGAFFISSSGSNSSSNAAFFTSSSGSSSSSSAFDISAKESSLVPKLTANAGALKCKKGSAC</sequence>
<evidence type="ECO:0000256" key="2">
    <source>
        <dbReference type="ARBA" id="ARBA00004191"/>
    </source>
</evidence>
<evidence type="ECO:0000256" key="11">
    <source>
        <dbReference type="RuleBase" id="RU361123"/>
    </source>
</evidence>
<dbReference type="PRINTS" id="PR00807">
    <property type="entry name" value="AMBALLERGEN"/>
</dbReference>
<feature type="signal peptide" evidence="11">
    <location>
        <begin position="1"/>
        <end position="24"/>
    </location>
</feature>
<comment type="subcellular location">
    <subcellularLocation>
        <location evidence="2">Secreted</location>
        <location evidence="2">Cell wall</location>
    </subcellularLocation>
</comment>
<organism evidence="13 14">
    <name type="scientific">Quercus suber</name>
    <name type="common">Cork oak</name>
    <dbReference type="NCBI Taxonomy" id="58331"/>
    <lineage>
        <taxon>Eukaryota</taxon>
        <taxon>Viridiplantae</taxon>
        <taxon>Streptophyta</taxon>
        <taxon>Embryophyta</taxon>
        <taxon>Tracheophyta</taxon>
        <taxon>Spermatophyta</taxon>
        <taxon>Magnoliopsida</taxon>
        <taxon>eudicotyledons</taxon>
        <taxon>Gunneridae</taxon>
        <taxon>Pentapetalae</taxon>
        <taxon>rosids</taxon>
        <taxon>fabids</taxon>
        <taxon>Fagales</taxon>
        <taxon>Fagaceae</taxon>
        <taxon>Quercus</taxon>
    </lineage>
</organism>
<dbReference type="PANTHER" id="PTHR31683">
    <property type="entry name" value="PECTATE LYASE 18-RELATED"/>
    <property type="match status" value="1"/>
</dbReference>
<evidence type="ECO:0000256" key="4">
    <source>
        <dbReference type="ARBA" id="ARBA00010980"/>
    </source>
</evidence>
<feature type="domain" description="Pectate lyase" evidence="12">
    <location>
        <begin position="218"/>
        <end position="415"/>
    </location>
</feature>
<comment type="cofactor">
    <cofactor evidence="11">
        <name>Ca(2+)</name>
        <dbReference type="ChEBI" id="CHEBI:29108"/>
    </cofactor>
    <text evidence="11">Binds 1 Ca(2+) ion. Required for its activity.</text>
</comment>
<keyword evidence="8 11" id="KW-0732">Signal</keyword>
<keyword evidence="7 11" id="KW-0479">Metal-binding</keyword>
<evidence type="ECO:0000256" key="3">
    <source>
        <dbReference type="ARBA" id="ARBA00005220"/>
    </source>
</evidence>
<dbReference type="InterPro" id="IPR012334">
    <property type="entry name" value="Pectin_lyas_fold"/>
</dbReference>
<evidence type="ECO:0000256" key="6">
    <source>
        <dbReference type="ARBA" id="ARBA00022512"/>
    </source>
</evidence>
<evidence type="ECO:0000259" key="12">
    <source>
        <dbReference type="SMART" id="SM00656"/>
    </source>
</evidence>
<dbReference type="InterPro" id="IPR011050">
    <property type="entry name" value="Pectin_lyase_fold/virulence"/>
</dbReference>